<comment type="caution">
    <text evidence="1">The sequence shown here is derived from an EMBL/GenBank/DDBJ whole genome shotgun (WGS) entry which is preliminary data.</text>
</comment>
<proteinExistence type="predicted"/>
<evidence type="ECO:0000313" key="1">
    <source>
        <dbReference type="EMBL" id="GAH57194.1"/>
    </source>
</evidence>
<accession>X1HTN5</accession>
<dbReference type="InterPro" id="IPR036520">
    <property type="entry name" value="UPF0759_sf"/>
</dbReference>
<sequence length="118" mass="13540">CGVIEPLLPPRMDITNPNLSYIRFHGYGAKPWFNYNFSNAEIEKWAKEIKKLDGKVKKIGIYFNNHFSGYAAKNSLVLMKELKINPRNPPGSIKLTKIKKKSGAIPKNQTDLNKFFKK</sequence>
<reference evidence="1" key="1">
    <citation type="journal article" date="2014" name="Front. Microbiol.">
        <title>High frequency of phylogenetically diverse reductive dehalogenase-homologous genes in deep subseafloor sedimentary metagenomes.</title>
        <authorList>
            <person name="Kawai M."/>
            <person name="Futagami T."/>
            <person name="Toyoda A."/>
            <person name="Takaki Y."/>
            <person name="Nishi S."/>
            <person name="Hori S."/>
            <person name="Arai W."/>
            <person name="Tsubouchi T."/>
            <person name="Morono Y."/>
            <person name="Uchiyama I."/>
            <person name="Ito T."/>
            <person name="Fujiyama A."/>
            <person name="Inagaki F."/>
            <person name="Takami H."/>
        </authorList>
    </citation>
    <scope>NUCLEOTIDE SEQUENCE</scope>
    <source>
        <strain evidence="1">Expedition CK06-06</strain>
    </source>
</reference>
<name>X1HTN5_9ZZZZ</name>
<dbReference type="InterPro" id="IPR002763">
    <property type="entry name" value="DUF72"/>
</dbReference>
<protein>
    <recommendedName>
        <fullName evidence="2">DUF72 domain-containing protein</fullName>
    </recommendedName>
</protein>
<dbReference type="EMBL" id="BARU01025120">
    <property type="protein sequence ID" value="GAH57194.1"/>
    <property type="molecule type" value="Genomic_DNA"/>
</dbReference>
<dbReference type="AlphaFoldDB" id="X1HTN5"/>
<feature type="non-terminal residue" evidence="1">
    <location>
        <position position="1"/>
    </location>
</feature>
<gene>
    <name evidence="1" type="ORF">S03H2_40507</name>
</gene>
<organism evidence="1">
    <name type="scientific">marine sediment metagenome</name>
    <dbReference type="NCBI Taxonomy" id="412755"/>
    <lineage>
        <taxon>unclassified sequences</taxon>
        <taxon>metagenomes</taxon>
        <taxon>ecological metagenomes</taxon>
    </lineage>
</organism>
<evidence type="ECO:0008006" key="2">
    <source>
        <dbReference type="Google" id="ProtNLM"/>
    </source>
</evidence>
<dbReference type="Pfam" id="PF01904">
    <property type="entry name" value="DUF72"/>
    <property type="match status" value="1"/>
</dbReference>
<dbReference type="SUPFAM" id="SSF117396">
    <property type="entry name" value="TM1631-like"/>
    <property type="match status" value="1"/>
</dbReference>
<dbReference type="Gene3D" id="3.20.20.410">
    <property type="entry name" value="Protein of unknown function UPF0759"/>
    <property type="match status" value="1"/>
</dbReference>